<proteinExistence type="predicted"/>
<feature type="transmembrane region" description="Helical" evidence="1">
    <location>
        <begin position="75"/>
        <end position="93"/>
    </location>
</feature>
<name>A0ABN6MM38_9ACTN</name>
<dbReference type="EMBL" id="AP025564">
    <property type="protein sequence ID" value="BDE97316.1"/>
    <property type="molecule type" value="Genomic_DNA"/>
</dbReference>
<accession>A0ABN6MM38</accession>
<dbReference type="RefSeq" id="WP_244386561.1">
    <property type="nucleotide sequence ID" value="NZ_AP025564.1"/>
</dbReference>
<dbReference type="Proteomes" id="UP001320544">
    <property type="component" value="Chromosome"/>
</dbReference>
<organism evidence="2 3">
    <name type="scientific">Raoultibacter timonensis</name>
    <dbReference type="NCBI Taxonomy" id="1907662"/>
    <lineage>
        <taxon>Bacteria</taxon>
        <taxon>Bacillati</taxon>
        <taxon>Actinomycetota</taxon>
        <taxon>Coriobacteriia</taxon>
        <taxon>Eggerthellales</taxon>
        <taxon>Eggerthellaceae</taxon>
        <taxon>Raoultibacter</taxon>
    </lineage>
</organism>
<protein>
    <recommendedName>
        <fullName evidence="4">DUF4179 domain-containing protein</fullName>
    </recommendedName>
</protein>
<keyword evidence="3" id="KW-1185">Reference proteome</keyword>
<keyword evidence="1" id="KW-0472">Membrane</keyword>
<evidence type="ECO:0000313" key="3">
    <source>
        <dbReference type="Proteomes" id="UP001320544"/>
    </source>
</evidence>
<evidence type="ECO:0000313" key="2">
    <source>
        <dbReference type="EMBL" id="BDE97316.1"/>
    </source>
</evidence>
<evidence type="ECO:0000256" key="1">
    <source>
        <dbReference type="SAM" id="Phobius"/>
    </source>
</evidence>
<evidence type="ECO:0008006" key="4">
    <source>
        <dbReference type="Google" id="ProtNLM"/>
    </source>
</evidence>
<keyword evidence="1" id="KW-1133">Transmembrane helix</keyword>
<gene>
    <name evidence="2" type="ORF">CE91St30_26490</name>
</gene>
<sequence length="512" mass="55791">MTENQNPLENLPDDALHDIASYEHPFDDDRTERIKARFAQKIAAASAEQHGATVPRCVDEKKQAPEVPHRRTGRFVALFAAAALIVLAGFAYADRIQELFVSYFGGGAEIATQAQTIGASTTDQGIKLDVAAAINDGETTYLVVDLQDTTGDRLSDKLHFGKMSLDGDDSHGYGEETLSYDPETKTATLMMQGSGLASGETATLSISNIYANRAEHSMVAEDLDLAGLLGQGGTFEDIDWMSEGGLSGGSSTDFVAEGHRIEDVDRVLVRDEMHVAIPGLDTGYLSNICYQDGLLHVQMNPTDEVSGGPEAMQSFNLIDTRTGEKIDIYYEVGYGTYEHPKDGMVYLACDYREAVFRIDEADLPYYRLHVYGFSYDTLIEGNWEVAFTVPERIDVLEIETSVALPDRGKNFIVDAVSVSPLGVKLSFTYEALADENAVDAAVQQNAVDADVRLVYRDGTERDLSEAPRNGSSIDLTAQEGAIFIITPIEDFDDLVAVTIDGTVVDLHARDSS</sequence>
<keyword evidence="1" id="KW-0812">Transmembrane</keyword>
<reference evidence="2 3" key="1">
    <citation type="submission" date="2022-01" db="EMBL/GenBank/DDBJ databases">
        <title>Novel bile acid biosynthetic pathways are enriched in the microbiome of centenarians.</title>
        <authorList>
            <person name="Sato Y."/>
            <person name="Atarashi K."/>
            <person name="Plichta R.D."/>
            <person name="Arai Y."/>
            <person name="Sasajima S."/>
            <person name="Kearney M.S."/>
            <person name="Suda W."/>
            <person name="Takeshita K."/>
            <person name="Sasaki T."/>
            <person name="Okamoto S."/>
            <person name="Skelly N.A."/>
            <person name="Okamura Y."/>
            <person name="Vlamakis H."/>
            <person name="Li Y."/>
            <person name="Tanoue T."/>
            <person name="Takei H."/>
            <person name="Nittono H."/>
            <person name="Narushima S."/>
            <person name="Irie J."/>
            <person name="Itoh H."/>
            <person name="Moriya K."/>
            <person name="Sugiura Y."/>
            <person name="Suematsu M."/>
            <person name="Moritoki N."/>
            <person name="Shibata S."/>
            <person name="Littman R.D."/>
            <person name="Fischbach A.M."/>
            <person name="Uwamino Y."/>
            <person name="Inoue T."/>
            <person name="Honda A."/>
            <person name="Hattori M."/>
            <person name="Murai T."/>
            <person name="Xavier J.R."/>
            <person name="Hirose N."/>
            <person name="Honda K."/>
        </authorList>
    </citation>
    <scope>NUCLEOTIDE SEQUENCE [LARGE SCALE GENOMIC DNA]</scope>
    <source>
        <strain evidence="2 3">CE91-St30</strain>
    </source>
</reference>